<feature type="domain" description="MIP18 family-like" evidence="9">
    <location>
        <begin position="5"/>
        <end position="76"/>
    </location>
</feature>
<evidence type="ECO:0000259" key="9">
    <source>
        <dbReference type="Pfam" id="PF01883"/>
    </source>
</evidence>
<protein>
    <recommendedName>
        <fullName evidence="8">Iron-sulfur cluster carrier protein</fullName>
    </recommendedName>
</protein>
<comment type="similarity">
    <text evidence="8">Belongs to the Mrp/NBP35 ATP-binding proteins family.</text>
</comment>
<keyword evidence="11" id="KW-1185">Reference proteome</keyword>
<evidence type="ECO:0000256" key="6">
    <source>
        <dbReference type="ARBA" id="ARBA00023004"/>
    </source>
</evidence>
<dbReference type="InterPro" id="IPR034904">
    <property type="entry name" value="FSCA_dom_sf"/>
</dbReference>
<comment type="function">
    <text evidence="8">Binds and transfers iron-sulfur (Fe-S) clusters to target apoproteins. Can hydrolyze ATP.</text>
</comment>
<comment type="subunit">
    <text evidence="8">Homodimer.</text>
</comment>
<evidence type="ECO:0000313" key="11">
    <source>
        <dbReference type="Proteomes" id="UP000184109"/>
    </source>
</evidence>
<dbReference type="Pfam" id="PF10609">
    <property type="entry name" value="ParA"/>
    <property type="match status" value="1"/>
</dbReference>
<dbReference type="InterPro" id="IPR027417">
    <property type="entry name" value="P-loop_NTPase"/>
</dbReference>
<evidence type="ECO:0000256" key="7">
    <source>
        <dbReference type="ARBA" id="ARBA00023014"/>
    </source>
</evidence>
<proteinExistence type="inferred from homology"/>
<dbReference type="InterPro" id="IPR044304">
    <property type="entry name" value="NUBPL-like"/>
</dbReference>
<comment type="similarity">
    <text evidence="2">In the C-terminal section; belongs to the Mrp/NBP35 ATP-binding proteins family.</text>
</comment>
<dbReference type="SUPFAM" id="SSF117916">
    <property type="entry name" value="Fe-S cluster assembly (FSCA) domain-like"/>
    <property type="match status" value="1"/>
</dbReference>
<dbReference type="GO" id="GO:0046872">
    <property type="term" value="F:metal ion binding"/>
    <property type="evidence" value="ECO:0007669"/>
    <property type="project" value="UniProtKB-KW"/>
</dbReference>
<dbReference type="STRING" id="1195760.SAMN05444281_0376"/>
<evidence type="ECO:0000256" key="2">
    <source>
        <dbReference type="ARBA" id="ARBA00008205"/>
    </source>
</evidence>
<keyword evidence="5 8" id="KW-0067">ATP-binding</keyword>
<keyword evidence="3 8" id="KW-0479">Metal-binding</keyword>
<evidence type="ECO:0000256" key="3">
    <source>
        <dbReference type="ARBA" id="ARBA00022723"/>
    </source>
</evidence>
<evidence type="ECO:0000256" key="1">
    <source>
        <dbReference type="ARBA" id="ARBA00007352"/>
    </source>
</evidence>
<dbReference type="InterPro" id="IPR033756">
    <property type="entry name" value="YlxH/NBP35"/>
</dbReference>
<dbReference type="AlphaFoldDB" id="A0A1M5SLF4"/>
<evidence type="ECO:0000256" key="8">
    <source>
        <dbReference type="HAMAP-Rule" id="MF_02040"/>
    </source>
</evidence>
<dbReference type="PANTHER" id="PTHR42961">
    <property type="entry name" value="IRON-SULFUR PROTEIN NUBPL"/>
    <property type="match status" value="1"/>
</dbReference>
<sequence>MSITKSEITAILETITAPGEGKSLIENKNVTNINIFGDEVVVDVQISNPTLQAKKKTEAEIEKAIVAQFASAKVKVNLSVAAKKEVPKANPNEIKGEKIPGIQNIIAVASGKGGVGKSTVTANMAVSLQKMGFKVGVLDADVYGPSMHIMFDVAKAKPISVNVDGRSKMKPVENYGIKLLSLGFFTNPNEAVIWRGPMASKALNQMIFDADWGELDFLLIDLPPGTGDIHLSIVQALPITGAVVVSTPQNIALADAKKGVAMFQQKNINVPVLGIVENMSYFTPAELPENKYYIFGQDGAKHLAEDLETAFLGEIPLVQSIREAGDYGHPVALQEGTPQELAFKEITKNMAGELVKRNTDLPPTEAVKITNMSGCSTK</sequence>
<evidence type="ECO:0000313" key="10">
    <source>
        <dbReference type="EMBL" id="SHH39329.1"/>
    </source>
</evidence>
<dbReference type="HAMAP" id="MF_02040">
    <property type="entry name" value="Mrp_NBP35"/>
    <property type="match status" value="1"/>
</dbReference>
<evidence type="ECO:0000256" key="5">
    <source>
        <dbReference type="ARBA" id="ARBA00022840"/>
    </source>
</evidence>
<keyword evidence="6 8" id="KW-0408">Iron</keyword>
<dbReference type="Gene3D" id="3.40.50.300">
    <property type="entry name" value="P-loop containing nucleotide triphosphate hydrolases"/>
    <property type="match status" value="1"/>
</dbReference>
<dbReference type="GO" id="GO:0016226">
    <property type="term" value="P:iron-sulfur cluster assembly"/>
    <property type="evidence" value="ECO:0007669"/>
    <property type="project" value="InterPro"/>
</dbReference>
<dbReference type="GO" id="GO:0140663">
    <property type="term" value="F:ATP-dependent FeS chaperone activity"/>
    <property type="evidence" value="ECO:0007669"/>
    <property type="project" value="InterPro"/>
</dbReference>
<keyword evidence="8" id="KW-0378">Hydrolase</keyword>
<dbReference type="PANTHER" id="PTHR42961:SF2">
    <property type="entry name" value="IRON-SULFUR PROTEIN NUBPL"/>
    <property type="match status" value="1"/>
</dbReference>
<evidence type="ECO:0000256" key="4">
    <source>
        <dbReference type="ARBA" id="ARBA00022741"/>
    </source>
</evidence>
<dbReference type="Proteomes" id="UP000184109">
    <property type="component" value="Unassembled WGS sequence"/>
</dbReference>
<dbReference type="SUPFAM" id="SSF52540">
    <property type="entry name" value="P-loop containing nucleoside triphosphate hydrolases"/>
    <property type="match status" value="1"/>
</dbReference>
<dbReference type="InterPro" id="IPR002744">
    <property type="entry name" value="MIP18-like"/>
</dbReference>
<comment type="similarity">
    <text evidence="1">In the N-terminal section; belongs to the MIP18 family.</text>
</comment>
<keyword evidence="4 8" id="KW-0547">Nucleotide-binding</keyword>
<dbReference type="GO" id="GO:0005524">
    <property type="term" value="F:ATP binding"/>
    <property type="evidence" value="ECO:0007669"/>
    <property type="project" value="UniProtKB-UniRule"/>
</dbReference>
<reference evidence="11" key="1">
    <citation type="submission" date="2016-11" db="EMBL/GenBank/DDBJ databases">
        <authorList>
            <person name="Varghese N."/>
            <person name="Submissions S."/>
        </authorList>
    </citation>
    <scope>NUCLEOTIDE SEQUENCE [LARGE SCALE GENOMIC DNA]</scope>
    <source>
        <strain evidence="11">DSM 100572</strain>
    </source>
</reference>
<dbReference type="OrthoDB" id="9809679at2"/>
<keyword evidence="7 8" id="KW-0411">Iron-sulfur</keyword>
<gene>
    <name evidence="10" type="ORF">SAMN05444281_0376</name>
</gene>
<organism evidence="10 11">
    <name type="scientific">Wenyingzhuangia marina</name>
    <dbReference type="NCBI Taxonomy" id="1195760"/>
    <lineage>
        <taxon>Bacteria</taxon>
        <taxon>Pseudomonadati</taxon>
        <taxon>Bacteroidota</taxon>
        <taxon>Flavobacteriia</taxon>
        <taxon>Flavobacteriales</taxon>
        <taxon>Flavobacteriaceae</taxon>
        <taxon>Wenyingzhuangia</taxon>
    </lineage>
</organism>
<dbReference type="GO" id="GO:0016887">
    <property type="term" value="F:ATP hydrolysis activity"/>
    <property type="evidence" value="ECO:0007669"/>
    <property type="project" value="UniProtKB-UniRule"/>
</dbReference>
<dbReference type="InterPro" id="IPR000808">
    <property type="entry name" value="Mrp-like_CS"/>
</dbReference>
<dbReference type="CDD" id="cd02037">
    <property type="entry name" value="Mrp_NBP35"/>
    <property type="match status" value="1"/>
</dbReference>
<dbReference type="Pfam" id="PF01883">
    <property type="entry name" value="FeS_assembly_P"/>
    <property type="match status" value="1"/>
</dbReference>
<dbReference type="FunFam" id="3.40.50.300:FF:001119">
    <property type="entry name" value="Iron-sulfur cluster carrier protein"/>
    <property type="match status" value="1"/>
</dbReference>
<name>A0A1M5SLF4_9FLAO</name>
<dbReference type="EMBL" id="FQXQ01000001">
    <property type="protein sequence ID" value="SHH39329.1"/>
    <property type="molecule type" value="Genomic_DNA"/>
</dbReference>
<dbReference type="RefSeq" id="WP_073117980.1">
    <property type="nucleotide sequence ID" value="NZ_BMEN01000001.1"/>
</dbReference>
<accession>A0A1M5SLF4</accession>
<dbReference type="GO" id="GO:0051539">
    <property type="term" value="F:4 iron, 4 sulfur cluster binding"/>
    <property type="evidence" value="ECO:0007669"/>
    <property type="project" value="TreeGrafter"/>
</dbReference>
<dbReference type="PROSITE" id="PS01215">
    <property type="entry name" value="MRP"/>
    <property type="match status" value="1"/>
</dbReference>
<feature type="binding site" evidence="8">
    <location>
        <begin position="111"/>
        <end position="118"/>
    </location>
    <ligand>
        <name>ATP</name>
        <dbReference type="ChEBI" id="CHEBI:30616"/>
    </ligand>
</feature>
<dbReference type="InterPro" id="IPR019591">
    <property type="entry name" value="Mrp/NBP35_ATP-bd"/>
</dbReference>